<keyword evidence="2" id="KW-1185">Reference proteome</keyword>
<dbReference type="EMBL" id="BSVA01000001">
    <property type="protein sequence ID" value="GMA90493.1"/>
    <property type="molecule type" value="Genomic_DNA"/>
</dbReference>
<dbReference type="Proteomes" id="UP001157069">
    <property type="component" value="Unassembled WGS sequence"/>
</dbReference>
<sequence length="226" mass="24114">MDVRGGAFDEPLGEQFGEGVLAAARHLEKIRHQFDRHLAQHVEREQQTVGTVPTEPLVQPACVHPLRRDAWVLGAQLRARDDASRRPLAQLDELSELLLVQRQATASERLGCEVGIPGQVVVGHHLDTLLGGAALQTARGTHHDGDVTAPPGQSGQVEQLDAIYEPPRILDHENGATTGIGDVGQVREHTQTAPQHLIGPVRGHAGVIPGDLPIGMPRHPGADGGA</sequence>
<evidence type="ECO:0000313" key="2">
    <source>
        <dbReference type="Proteomes" id="UP001157069"/>
    </source>
</evidence>
<organism evidence="1 2">
    <name type="scientific">Homoserinibacter gongjuensis</name>
    <dbReference type="NCBI Taxonomy" id="1162968"/>
    <lineage>
        <taxon>Bacteria</taxon>
        <taxon>Bacillati</taxon>
        <taxon>Actinomycetota</taxon>
        <taxon>Actinomycetes</taxon>
        <taxon>Micrococcales</taxon>
        <taxon>Microbacteriaceae</taxon>
        <taxon>Homoserinibacter</taxon>
    </lineage>
</organism>
<accession>A0ABQ6JQE9</accession>
<reference evidence="2" key="1">
    <citation type="journal article" date="2019" name="Int. J. Syst. Evol. Microbiol.">
        <title>The Global Catalogue of Microorganisms (GCM) 10K type strain sequencing project: providing services to taxonomists for standard genome sequencing and annotation.</title>
        <authorList>
            <consortium name="The Broad Institute Genomics Platform"/>
            <consortium name="The Broad Institute Genome Sequencing Center for Infectious Disease"/>
            <person name="Wu L."/>
            <person name="Ma J."/>
        </authorList>
    </citation>
    <scope>NUCLEOTIDE SEQUENCE [LARGE SCALE GENOMIC DNA]</scope>
    <source>
        <strain evidence="2">NBRC 108755</strain>
    </source>
</reference>
<proteinExistence type="predicted"/>
<evidence type="ECO:0000313" key="1">
    <source>
        <dbReference type="EMBL" id="GMA90493.1"/>
    </source>
</evidence>
<gene>
    <name evidence="1" type="ORF">GCM10025869_10220</name>
</gene>
<name>A0ABQ6JQE9_9MICO</name>
<protein>
    <submittedName>
        <fullName evidence="1">Uncharacterized protein</fullName>
    </submittedName>
</protein>
<comment type="caution">
    <text evidence="1">The sequence shown here is derived from an EMBL/GenBank/DDBJ whole genome shotgun (WGS) entry which is preliminary data.</text>
</comment>